<evidence type="ECO:0000313" key="3">
    <source>
        <dbReference type="Proteomes" id="UP000266673"/>
    </source>
</evidence>
<reference evidence="2 3" key="1">
    <citation type="submission" date="2018-06" db="EMBL/GenBank/DDBJ databases">
        <title>Comparative genomics reveals the genomic features of Rhizophagus irregularis, R. cerebriforme, R. diaphanum and Gigaspora rosea, and their symbiotic lifestyle signature.</title>
        <authorList>
            <person name="Morin E."/>
            <person name="San Clemente H."/>
            <person name="Chen E.C.H."/>
            <person name="De La Providencia I."/>
            <person name="Hainaut M."/>
            <person name="Kuo A."/>
            <person name="Kohler A."/>
            <person name="Murat C."/>
            <person name="Tang N."/>
            <person name="Roy S."/>
            <person name="Loubradou J."/>
            <person name="Henrissat B."/>
            <person name="Grigoriev I.V."/>
            <person name="Corradi N."/>
            <person name="Roux C."/>
            <person name="Martin F.M."/>
        </authorList>
    </citation>
    <scope>NUCLEOTIDE SEQUENCE [LARGE SCALE GENOMIC DNA]</scope>
    <source>
        <strain evidence="2 3">DAOM 194757</strain>
    </source>
</reference>
<feature type="compositionally biased region" description="Polar residues" evidence="1">
    <location>
        <begin position="7"/>
        <end position="21"/>
    </location>
</feature>
<protein>
    <submittedName>
        <fullName evidence="2">Uncharacterized protein</fullName>
    </submittedName>
</protein>
<feature type="region of interest" description="Disordered" evidence="1">
    <location>
        <begin position="1"/>
        <end position="66"/>
    </location>
</feature>
<comment type="caution">
    <text evidence="2">The sequence shown here is derived from an EMBL/GenBank/DDBJ whole genome shotgun (WGS) entry which is preliminary data.</text>
</comment>
<sequence>MRYKPDTSATTASEPPANTSGLGAGRSTRNEDIQKNSFASTIEETTQEKTTANLNMQDPTYSPDMEPSSNLNMQDLYLPDLEVPQTTNMHNPQHPDGNTVEGLQDMKNMKLCISTPSTIRSRASTPTPKPTYSQAWHYDHIVKALETREGVEELADNKFATQPLQCTYTPLKPRLPSDPRKIKTTIQFTFPIKDDRTAKKFIEEIRPTYYFTLPLSTNIMTANPTDKLTLPTDPQQITEYYLTIPISTSKQLTDTVQLL</sequence>
<dbReference type="AlphaFoldDB" id="A0A397W0Y7"/>
<proteinExistence type="predicted"/>
<accession>A0A397W0Y7</accession>
<evidence type="ECO:0000256" key="1">
    <source>
        <dbReference type="SAM" id="MobiDB-lite"/>
    </source>
</evidence>
<organism evidence="2 3">
    <name type="scientific">Gigaspora rosea</name>
    <dbReference type="NCBI Taxonomy" id="44941"/>
    <lineage>
        <taxon>Eukaryota</taxon>
        <taxon>Fungi</taxon>
        <taxon>Fungi incertae sedis</taxon>
        <taxon>Mucoromycota</taxon>
        <taxon>Glomeromycotina</taxon>
        <taxon>Glomeromycetes</taxon>
        <taxon>Diversisporales</taxon>
        <taxon>Gigasporaceae</taxon>
        <taxon>Gigaspora</taxon>
    </lineage>
</organism>
<evidence type="ECO:0000313" key="2">
    <source>
        <dbReference type="EMBL" id="RIB27267.1"/>
    </source>
</evidence>
<keyword evidence="3" id="KW-1185">Reference proteome</keyword>
<dbReference type="Proteomes" id="UP000266673">
    <property type="component" value="Unassembled WGS sequence"/>
</dbReference>
<name>A0A397W0Y7_9GLOM</name>
<gene>
    <name evidence="2" type="ORF">C2G38_2160959</name>
</gene>
<feature type="compositionally biased region" description="Polar residues" evidence="1">
    <location>
        <begin position="35"/>
        <end position="60"/>
    </location>
</feature>
<dbReference type="EMBL" id="QKWP01000104">
    <property type="protein sequence ID" value="RIB27267.1"/>
    <property type="molecule type" value="Genomic_DNA"/>
</dbReference>